<organism evidence="1">
    <name type="scientific">Bactrocera latifrons</name>
    <name type="common">Malaysian fruit fly</name>
    <name type="synonym">Chaetodacus latifrons</name>
    <dbReference type="NCBI Taxonomy" id="174628"/>
    <lineage>
        <taxon>Eukaryota</taxon>
        <taxon>Metazoa</taxon>
        <taxon>Ecdysozoa</taxon>
        <taxon>Arthropoda</taxon>
        <taxon>Hexapoda</taxon>
        <taxon>Insecta</taxon>
        <taxon>Pterygota</taxon>
        <taxon>Neoptera</taxon>
        <taxon>Endopterygota</taxon>
        <taxon>Diptera</taxon>
        <taxon>Brachycera</taxon>
        <taxon>Muscomorpha</taxon>
        <taxon>Tephritoidea</taxon>
        <taxon>Tephritidae</taxon>
        <taxon>Bactrocera</taxon>
        <taxon>Bactrocera</taxon>
    </lineage>
</organism>
<accession>A0A0K8VDM3</accession>
<evidence type="ECO:0000313" key="1">
    <source>
        <dbReference type="EMBL" id="JAI36645.1"/>
    </source>
</evidence>
<name>A0A0K8VDM3_BACLA</name>
<dbReference type="AlphaFoldDB" id="A0A0K8VDM3"/>
<reference evidence="1" key="1">
    <citation type="submission" date="2015-06" db="EMBL/GenBank/DDBJ databases">
        <authorList>
            <person name="Hoefler B.C."/>
            <person name="Straight P.D."/>
        </authorList>
    </citation>
    <scope>NUCLEOTIDE SEQUENCE</scope>
</reference>
<dbReference type="EMBL" id="GDHF01015669">
    <property type="protein sequence ID" value="JAI36645.1"/>
    <property type="molecule type" value="Transcribed_RNA"/>
</dbReference>
<feature type="non-terminal residue" evidence="1">
    <location>
        <position position="1"/>
    </location>
</feature>
<gene>
    <name evidence="1" type="ORF">c0_g1_i3</name>
</gene>
<protein>
    <submittedName>
        <fullName evidence="1">Uncharacterized protein</fullName>
    </submittedName>
</protein>
<sequence>SLTGGCSAHAQTRLRQSFYSAHASRFGASVLSQRNKRFVNKCLPFTCRSSVIVNHKQARISTNNAHYKFKVFTVPTTKATSVYANIVVNSSSSVVAGAVQSNKQLQIRT</sequence>
<proteinExistence type="predicted"/>